<dbReference type="InterPro" id="IPR051012">
    <property type="entry name" value="CellSynth/LPSAsmb/PSIAsmb"/>
</dbReference>
<gene>
    <name evidence="5" type="ORF">OS242_01755</name>
</gene>
<feature type="repeat" description="TPR" evidence="3">
    <location>
        <begin position="218"/>
        <end position="251"/>
    </location>
</feature>
<dbReference type="PANTHER" id="PTHR45586:SF1">
    <property type="entry name" value="LIPOPOLYSACCHARIDE ASSEMBLY PROTEIN B"/>
    <property type="match status" value="1"/>
</dbReference>
<dbReference type="Pfam" id="PF00515">
    <property type="entry name" value="TPR_1"/>
    <property type="match status" value="1"/>
</dbReference>
<dbReference type="Pfam" id="PF14559">
    <property type="entry name" value="TPR_19"/>
    <property type="match status" value="1"/>
</dbReference>
<organism evidence="5 6">
    <name type="scientific">Tumebacillus lacus</name>
    <dbReference type="NCBI Taxonomy" id="2995335"/>
    <lineage>
        <taxon>Bacteria</taxon>
        <taxon>Bacillati</taxon>
        <taxon>Bacillota</taxon>
        <taxon>Bacilli</taxon>
        <taxon>Bacillales</taxon>
        <taxon>Alicyclobacillaceae</taxon>
        <taxon>Tumebacillus</taxon>
    </lineage>
</organism>
<dbReference type="Pfam" id="PF13181">
    <property type="entry name" value="TPR_8"/>
    <property type="match status" value="1"/>
</dbReference>
<evidence type="ECO:0000256" key="3">
    <source>
        <dbReference type="PROSITE-ProRule" id="PRU00339"/>
    </source>
</evidence>
<evidence type="ECO:0000256" key="1">
    <source>
        <dbReference type="ARBA" id="ARBA00022737"/>
    </source>
</evidence>
<keyword evidence="1" id="KW-0677">Repeat</keyword>
<dbReference type="EMBL" id="JAPMLT010000001">
    <property type="protein sequence ID" value="MCX7568695.1"/>
    <property type="molecule type" value="Genomic_DNA"/>
</dbReference>
<evidence type="ECO:0000256" key="2">
    <source>
        <dbReference type="ARBA" id="ARBA00022803"/>
    </source>
</evidence>
<accession>A0ABT3WVK4</accession>
<protein>
    <submittedName>
        <fullName evidence="5">Tetratricopeptide repeat protein</fullName>
    </submittedName>
</protein>
<evidence type="ECO:0000313" key="6">
    <source>
        <dbReference type="Proteomes" id="UP001208017"/>
    </source>
</evidence>
<feature type="region of interest" description="Disordered" evidence="4">
    <location>
        <begin position="97"/>
        <end position="128"/>
    </location>
</feature>
<dbReference type="Proteomes" id="UP001208017">
    <property type="component" value="Unassembled WGS sequence"/>
</dbReference>
<dbReference type="PROSITE" id="PS50005">
    <property type="entry name" value="TPR"/>
    <property type="match status" value="3"/>
</dbReference>
<proteinExistence type="predicted"/>
<dbReference type="InterPro" id="IPR011990">
    <property type="entry name" value="TPR-like_helical_dom_sf"/>
</dbReference>
<feature type="repeat" description="TPR" evidence="3">
    <location>
        <begin position="252"/>
        <end position="285"/>
    </location>
</feature>
<evidence type="ECO:0000256" key="4">
    <source>
        <dbReference type="SAM" id="MobiDB-lite"/>
    </source>
</evidence>
<keyword evidence="2 3" id="KW-0802">TPR repeat</keyword>
<dbReference type="Pfam" id="PF13432">
    <property type="entry name" value="TPR_16"/>
    <property type="match status" value="1"/>
</dbReference>
<name>A0ABT3WVK4_9BACL</name>
<sequence length="527" mass="60155">MFEKPFDLLNKAVDRIETQLTEADTDQRHILGEELIALRNACDKFVEQWLSFEERVTELGERYQLDLDGSLPTPELQDLQNKLAALQSLNIFPQEPKAKKAVKPAETDSQEAAKGAPTGKSKGKNPPGVFTWQVGDGMTMRPSDEHMVRSFRRAIGYFDLLMYPEAINEFKRVVEIDGEFLIARLYLAFGYLAQGNLEEADHQLNMIQADEEDEFLQATVHATYGHIYAEQEKYEQALVDFEAAAQLVPNFKDVNYNIACCHFNLGNLREALTHFQRALVLDHEDWESHRLCGLIWEQLGHRERAYRHLARSYDVNGAHEQVLLDFARLSELMGEKDQARALYKKALRYYPGSGPAYGGLGWLAMRDGDVDGAYALFKKQVSCDPTNRQGTFNIGWAAYQSKQYQTAESCFNKLLTKNKRDAHALAGLARTWSQMGKREAAKEQLLQLVAMEGNAEKKLGLYHLGRLALEEETYTQALRYFNAALVYDRDCLESLFYKGIAHYALGERERAQQCFERCKVVRAEMTV</sequence>
<dbReference type="PANTHER" id="PTHR45586">
    <property type="entry name" value="TPR REPEAT-CONTAINING PROTEIN PA4667"/>
    <property type="match status" value="1"/>
</dbReference>
<dbReference type="SUPFAM" id="SSF48452">
    <property type="entry name" value="TPR-like"/>
    <property type="match status" value="3"/>
</dbReference>
<comment type="caution">
    <text evidence="5">The sequence shown here is derived from an EMBL/GenBank/DDBJ whole genome shotgun (WGS) entry which is preliminary data.</text>
</comment>
<feature type="repeat" description="TPR" evidence="3">
    <location>
        <begin position="354"/>
        <end position="387"/>
    </location>
</feature>
<evidence type="ECO:0000313" key="5">
    <source>
        <dbReference type="EMBL" id="MCX7568695.1"/>
    </source>
</evidence>
<dbReference type="InterPro" id="IPR019734">
    <property type="entry name" value="TPR_rpt"/>
</dbReference>
<keyword evidence="6" id="KW-1185">Reference proteome</keyword>
<dbReference type="SMART" id="SM00028">
    <property type="entry name" value="TPR"/>
    <property type="match status" value="10"/>
</dbReference>
<dbReference type="Gene3D" id="1.25.40.10">
    <property type="entry name" value="Tetratricopeptide repeat domain"/>
    <property type="match status" value="2"/>
</dbReference>
<reference evidence="5 6" key="1">
    <citation type="submission" date="2022-11" db="EMBL/GenBank/DDBJ databases">
        <title>Study of microbial diversity in lake waters.</title>
        <authorList>
            <person name="Zhang J."/>
        </authorList>
    </citation>
    <scope>NUCLEOTIDE SEQUENCE [LARGE SCALE GENOMIC DNA]</scope>
    <source>
        <strain evidence="5 6">DT12</strain>
    </source>
</reference>
<dbReference type="RefSeq" id="WP_267149935.1">
    <property type="nucleotide sequence ID" value="NZ_JAPMLT010000001.1"/>
</dbReference>